<comment type="caution">
    <text evidence="3">The sequence shown here is derived from an EMBL/GenBank/DDBJ whole genome shotgun (WGS) entry which is preliminary data.</text>
</comment>
<dbReference type="InterPro" id="IPR050563">
    <property type="entry name" value="4-hydroxybenzoyl-CoA_TE"/>
</dbReference>
<dbReference type="InterPro" id="IPR014166">
    <property type="entry name" value="Tol-Pal_acyl-CoA_thioesterase"/>
</dbReference>
<keyword evidence="2" id="KW-0378">Hydrolase</keyword>
<dbReference type="NCBIfam" id="TIGR00051">
    <property type="entry name" value="YbgC/FadM family acyl-CoA thioesterase"/>
    <property type="match status" value="1"/>
</dbReference>
<comment type="similarity">
    <text evidence="1">Belongs to the 4-hydroxybenzoyl-CoA thioesterase family.</text>
</comment>
<dbReference type="Proteomes" id="UP001231109">
    <property type="component" value="Unassembled WGS sequence"/>
</dbReference>
<accession>A0ABT9HT99</accession>
<evidence type="ECO:0000256" key="1">
    <source>
        <dbReference type="ARBA" id="ARBA00005953"/>
    </source>
</evidence>
<dbReference type="SUPFAM" id="SSF54637">
    <property type="entry name" value="Thioesterase/thiol ester dehydrase-isomerase"/>
    <property type="match status" value="1"/>
</dbReference>
<evidence type="ECO:0000313" key="4">
    <source>
        <dbReference type="Proteomes" id="UP001231109"/>
    </source>
</evidence>
<dbReference type="Pfam" id="PF13279">
    <property type="entry name" value="4HBT_2"/>
    <property type="match status" value="1"/>
</dbReference>
<dbReference type="CDD" id="cd00586">
    <property type="entry name" value="4HBT"/>
    <property type="match status" value="1"/>
</dbReference>
<dbReference type="PANTHER" id="PTHR31793">
    <property type="entry name" value="4-HYDROXYBENZOYL-COA THIOESTERASE FAMILY MEMBER"/>
    <property type="match status" value="1"/>
</dbReference>
<dbReference type="InterPro" id="IPR006684">
    <property type="entry name" value="YbgC/YbaW"/>
</dbReference>
<dbReference type="PIRSF" id="PIRSF003230">
    <property type="entry name" value="YbgC"/>
    <property type="match status" value="1"/>
</dbReference>
<keyword evidence="4" id="KW-1185">Reference proteome</keyword>
<proteinExistence type="inferred from homology"/>
<protein>
    <submittedName>
        <fullName evidence="3">Tol-pal system-associated acyl-CoA thioesterase</fullName>
    </submittedName>
</protein>
<sequence>MPMRVYYEDTDAGGIVYYANYLKFFERARTEWLRALGIEQDSLLSKNVAFVVAKVLMENKKPARFNELLTVSSQISTLKHASIVFAQTIHNSAGDIICTAEIKVACIALQEMKARAIPAEVTEVLKRGR</sequence>
<organism evidence="3 4">
    <name type="scientific">Rheinheimera baltica</name>
    <dbReference type="NCBI Taxonomy" id="67576"/>
    <lineage>
        <taxon>Bacteria</taxon>
        <taxon>Pseudomonadati</taxon>
        <taxon>Pseudomonadota</taxon>
        <taxon>Gammaproteobacteria</taxon>
        <taxon>Chromatiales</taxon>
        <taxon>Chromatiaceae</taxon>
        <taxon>Rheinheimera</taxon>
    </lineage>
</organism>
<dbReference type="EMBL" id="JAPJDZ010000001">
    <property type="protein sequence ID" value="MDP5134354.1"/>
    <property type="molecule type" value="Genomic_DNA"/>
</dbReference>
<gene>
    <name evidence="3" type="primary">ybgC</name>
    <name evidence="3" type="ORF">ORJ04_00115</name>
</gene>
<evidence type="ECO:0000313" key="3">
    <source>
        <dbReference type="EMBL" id="MDP5134354.1"/>
    </source>
</evidence>
<reference evidence="3 4" key="1">
    <citation type="submission" date="2022-11" db="EMBL/GenBank/DDBJ databases">
        <title>Viruses from the air-sea interface of a natural surface slick.</title>
        <authorList>
            <person name="Rahlff J."/>
            <person name="Holmfeldt K."/>
        </authorList>
    </citation>
    <scope>NUCLEOTIDE SEQUENCE [LARGE SCALE GENOMIC DNA]</scope>
    <source>
        <strain evidence="3 4">SMS4</strain>
    </source>
</reference>
<evidence type="ECO:0000256" key="2">
    <source>
        <dbReference type="ARBA" id="ARBA00022801"/>
    </source>
</evidence>
<dbReference type="NCBIfam" id="TIGR02799">
    <property type="entry name" value="thio_ybgC"/>
    <property type="match status" value="1"/>
</dbReference>
<dbReference type="Gene3D" id="3.10.129.10">
    <property type="entry name" value="Hotdog Thioesterase"/>
    <property type="match status" value="1"/>
</dbReference>
<dbReference type="PANTHER" id="PTHR31793:SF37">
    <property type="entry name" value="ACYL-COA THIOESTER HYDROLASE YBGC"/>
    <property type="match status" value="1"/>
</dbReference>
<dbReference type="InterPro" id="IPR029069">
    <property type="entry name" value="HotDog_dom_sf"/>
</dbReference>
<name>A0ABT9HT99_9GAMM</name>